<dbReference type="PRINTS" id="PR00149">
    <property type="entry name" value="FUMRATELYASE"/>
</dbReference>
<dbReference type="PANTHER" id="PTHR43411">
    <property type="entry name" value="ADENYLOSUCCINATE LYASE"/>
    <property type="match status" value="1"/>
</dbReference>
<evidence type="ECO:0000256" key="3">
    <source>
        <dbReference type="ARBA" id="ARBA00022755"/>
    </source>
</evidence>
<dbReference type="NCBIfam" id="NF006764">
    <property type="entry name" value="PRK09285.1"/>
    <property type="match status" value="1"/>
</dbReference>
<evidence type="ECO:0000256" key="4">
    <source>
        <dbReference type="ARBA" id="ARBA00023239"/>
    </source>
</evidence>
<dbReference type="Gene3D" id="1.20.200.10">
    <property type="entry name" value="Fumarase/aspartase (Central domain)"/>
    <property type="match status" value="1"/>
</dbReference>
<gene>
    <name evidence="8" type="ordered locus">Celgi_3099</name>
</gene>
<dbReference type="Pfam" id="PF08328">
    <property type="entry name" value="ASL_C"/>
    <property type="match status" value="1"/>
</dbReference>
<evidence type="ECO:0000259" key="6">
    <source>
        <dbReference type="Pfam" id="PF00206"/>
    </source>
</evidence>
<protein>
    <submittedName>
        <fullName evidence="8">Adenylosuccinate lyase</fullName>
        <ecNumber evidence="8">4.3.2.2</ecNumber>
    </submittedName>
</protein>
<dbReference type="InterPro" id="IPR047136">
    <property type="entry name" value="PurB_bact"/>
</dbReference>
<dbReference type="Gene3D" id="1.10.275.10">
    <property type="entry name" value="Fumarase/aspartase (N-terminal domain)"/>
    <property type="match status" value="1"/>
</dbReference>
<dbReference type="InterPro" id="IPR024083">
    <property type="entry name" value="Fumarase/histidase_N"/>
</dbReference>
<dbReference type="GO" id="GO:0006188">
    <property type="term" value="P:IMP biosynthetic process"/>
    <property type="evidence" value="ECO:0007669"/>
    <property type="project" value="InterPro"/>
</dbReference>
<comment type="pathway">
    <text evidence="1">Purine metabolism; IMP biosynthesis via de novo pathway; 5-amino-1-(5-phospho-D-ribosyl)imidazole-4-carboxamide from 5-amino-1-(5-phospho-D-ribosyl)imidazole-4-carboxylate: step 2/2.</text>
</comment>
<keyword evidence="4 8" id="KW-0456">Lyase</keyword>
<accession>F8A7Q7</accession>
<feature type="domain" description="Adenylosuccinate lyase PurB C-terminal" evidence="7">
    <location>
        <begin position="349"/>
        <end position="469"/>
    </location>
</feature>
<evidence type="ECO:0000256" key="1">
    <source>
        <dbReference type="ARBA" id="ARBA00004706"/>
    </source>
</evidence>
<dbReference type="STRING" id="593907.Celgi_3099"/>
<dbReference type="InterPro" id="IPR022761">
    <property type="entry name" value="Fumarate_lyase_N"/>
</dbReference>
<dbReference type="InterPro" id="IPR008948">
    <property type="entry name" value="L-Aspartase-like"/>
</dbReference>
<sequence>MCAMTTPARVSLADVTPPIALGPLDGRYRPAVAPLVDHLSEAALNRARVHVEVEWLLHLTGTGVVPGAPTLTDAERAYLRDVVATFGAAEVAELAEIERVTVHDVKAVEYFLKRRLEAAPSVLGSTVLPSVCELVHFACTSEDVNNLSYALMVRDAVQQVWLPAAHALTDEVAALAREHAAQPLLALTHGQPATPTTLGKELAVTVHRLRRQLRRIAADEYLGKINGATGTFGAHVVAVPGADWQEVSRTFVEHLGLTWNPLTTQIESHDWQAELYADVARFNRVLHNLATDVWTYISRGVFIQIPVAGATGSSTMPHKVNPIRFENAEANLELSCALLDTLASTLVTSRLQRDLTDSTTQRNIGPAFGHSLLAIDNVRRGMRALSVDADLLARELDENWEVLGEPVQSAMRAASVAGVTGMENPYERLKELTRGRRLTADDMREFIGGLGLPADVATRLQELTPATYTGLAADLVAHLDD</sequence>
<keyword evidence="9" id="KW-1185">Reference proteome</keyword>
<dbReference type="Gene3D" id="1.10.40.30">
    <property type="entry name" value="Fumarase/aspartase (C-terminal domain)"/>
    <property type="match status" value="1"/>
</dbReference>
<reference evidence="9" key="1">
    <citation type="submission" date="2011-04" db="EMBL/GenBank/DDBJ databases">
        <title>Complete sequence of Cellvibrio gilvus ATCC 13127.</title>
        <authorList>
            <person name="Lucas S."/>
            <person name="Han J."/>
            <person name="Lapidus A."/>
            <person name="Cheng J.-F."/>
            <person name="Goodwin L."/>
            <person name="Pitluck S."/>
            <person name="Peters L."/>
            <person name="Munk A."/>
            <person name="Detter J.C."/>
            <person name="Han C."/>
            <person name="Tapia R."/>
            <person name="Land M."/>
            <person name="Hauser L."/>
            <person name="Kyrpides N."/>
            <person name="Ivanova N."/>
            <person name="Ovchinnikova G."/>
            <person name="Pagani I."/>
            <person name="Mead D."/>
            <person name="Brumm P."/>
            <person name="Woyke T."/>
        </authorList>
    </citation>
    <scope>NUCLEOTIDE SEQUENCE [LARGE SCALE GENOMIC DNA]</scope>
    <source>
        <strain evidence="9">ATCC 13127 / NRRL B-14078</strain>
    </source>
</reference>
<dbReference type="GO" id="GO:0004018">
    <property type="term" value="F:N6-(1,2-dicarboxyethyl)AMP AMP-lyase (fumarate-forming) activity"/>
    <property type="evidence" value="ECO:0007669"/>
    <property type="project" value="InterPro"/>
</dbReference>
<dbReference type="AlphaFoldDB" id="F8A7Q7"/>
<dbReference type="SUPFAM" id="SSF48557">
    <property type="entry name" value="L-aspartase-like"/>
    <property type="match status" value="1"/>
</dbReference>
<dbReference type="InterPro" id="IPR000362">
    <property type="entry name" value="Fumarate_lyase_fam"/>
</dbReference>
<name>F8A7Q7_CELGA</name>
<evidence type="ECO:0000259" key="7">
    <source>
        <dbReference type="Pfam" id="PF08328"/>
    </source>
</evidence>
<comment type="function">
    <text evidence="5">Catalyzes two reactions in de novo purine nucleotide biosynthesis. Catalyzes the breakdown of 5-aminoimidazole- (N-succinylocarboxamide) ribotide (SAICAR or 2-[5-amino-1-(5-phospho-beta-D-ribosyl)imidazole-4-carboxamido]succinate) to 5-aminoimidazole-4-carboxamide ribotide (AICAR or 5-amino-1-(5-phospho-beta-D-ribosyl)imidazole-4-carboxamide) and fumarate, and of adenylosuccinate (ADS or N(6)-(1,2-dicarboxyethyl)-AMP) to adenosine monophosphate (AMP) and fumarate.</text>
</comment>
<organism evidence="8 9">
    <name type="scientific">Cellulomonas gilvus (strain ATCC 13127 / NRRL B-14078)</name>
    <name type="common">Cellvibrio gilvus</name>
    <dbReference type="NCBI Taxonomy" id="593907"/>
    <lineage>
        <taxon>Bacteria</taxon>
        <taxon>Bacillati</taxon>
        <taxon>Actinomycetota</taxon>
        <taxon>Actinomycetes</taxon>
        <taxon>Micrococcales</taxon>
        <taxon>Cellulomonadaceae</taxon>
        <taxon>Cellulomonas</taxon>
    </lineage>
</organism>
<dbReference type="EMBL" id="CP002665">
    <property type="protein sequence ID" value="AEI13590.1"/>
    <property type="molecule type" value="Genomic_DNA"/>
</dbReference>
<keyword evidence="3" id="KW-0658">Purine biosynthesis</keyword>
<dbReference type="HOGENOM" id="CLU_025566_2_0_11"/>
<dbReference type="InterPro" id="IPR013539">
    <property type="entry name" value="PurB_C"/>
</dbReference>
<dbReference type="Pfam" id="PF00206">
    <property type="entry name" value="Lyase_1"/>
    <property type="match status" value="1"/>
</dbReference>
<dbReference type="PROSITE" id="PS00163">
    <property type="entry name" value="FUMARATE_LYASES"/>
    <property type="match status" value="1"/>
</dbReference>
<dbReference type="InterPro" id="IPR020557">
    <property type="entry name" value="Fumarate_lyase_CS"/>
</dbReference>
<evidence type="ECO:0000313" key="9">
    <source>
        <dbReference type="Proteomes" id="UP000000485"/>
    </source>
</evidence>
<evidence type="ECO:0000313" key="8">
    <source>
        <dbReference type="EMBL" id="AEI13590.1"/>
    </source>
</evidence>
<dbReference type="eggNOG" id="COG0015">
    <property type="taxonomic scope" value="Bacteria"/>
</dbReference>
<feature type="domain" description="Fumarate lyase N-terminal" evidence="6">
    <location>
        <begin position="31"/>
        <end position="328"/>
    </location>
</feature>
<dbReference type="KEGG" id="cga:Celgi_3099"/>
<dbReference type="Proteomes" id="UP000000485">
    <property type="component" value="Chromosome"/>
</dbReference>
<evidence type="ECO:0000256" key="5">
    <source>
        <dbReference type="ARBA" id="ARBA00025012"/>
    </source>
</evidence>
<evidence type="ECO:0000256" key="2">
    <source>
        <dbReference type="ARBA" id="ARBA00004734"/>
    </source>
</evidence>
<dbReference type="PANTHER" id="PTHR43411:SF1">
    <property type="entry name" value="ADENYLOSUCCINATE LYASE"/>
    <property type="match status" value="1"/>
</dbReference>
<proteinExistence type="predicted"/>
<comment type="pathway">
    <text evidence="2">Purine metabolism; AMP biosynthesis via de novo pathway; AMP from IMP: step 2/2.</text>
</comment>
<dbReference type="EC" id="4.3.2.2" evidence="8"/>